<evidence type="ECO:0000256" key="2">
    <source>
        <dbReference type="SAM" id="Phobius"/>
    </source>
</evidence>
<evidence type="ECO:0000259" key="3">
    <source>
        <dbReference type="PROSITE" id="PS50801"/>
    </source>
</evidence>
<dbReference type="STRING" id="257708.RGI145_14220"/>
<feature type="domain" description="STAS" evidence="3">
    <location>
        <begin position="19"/>
        <end position="88"/>
    </location>
</feature>
<feature type="transmembrane region" description="Helical" evidence="2">
    <location>
        <begin position="272"/>
        <end position="294"/>
    </location>
</feature>
<gene>
    <name evidence="4" type="ORF">RGI145_14220</name>
</gene>
<dbReference type="EMBL" id="CP015583">
    <property type="protein sequence ID" value="APT58094.1"/>
    <property type="molecule type" value="Genomic_DNA"/>
</dbReference>
<accession>A0A1L7AH37</accession>
<feature type="region of interest" description="Disordered" evidence="1">
    <location>
        <begin position="1"/>
        <end position="21"/>
    </location>
</feature>
<evidence type="ECO:0000313" key="5">
    <source>
        <dbReference type="Proteomes" id="UP000185494"/>
    </source>
</evidence>
<dbReference type="AlphaFoldDB" id="A0A1L7AH37"/>
<name>A0A1L7AH37_9PROT</name>
<feature type="transmembrane region" description="Helical" evidence="2">
    <location>
        <begin position="337"/>
        <end position="361"/>
    </location>
</feature>
<feature type="transmembrane region" description="Helical" evidence="2">
    <location>
        <begin position="159"/>
        <end position="179"/>
    </location>
</feature>
<dbReference type="Pfam" id="PF02405">
    <property type="entry name" value="MlaE"/>
    <property type="match status" value="1"/>
</dbReference>
<protein>
    <recommendedName>
        <fullName evidence="3">STAS domain-containing protein</fullName>
    </recommendedName>
</protein>
<feature type="transmembrane region" description="Helical" evidence="2">
    <location>
        <begin position="191"/>
        <end position="214"/>
    </location>
</feature>
<evidence type="ECO:0000256" key="1">
    <source>
        <dbReference type="SAM" id="MobiDB-lite"/>
    </source>
</evidence>
<keyword evidence="2" id="KW-0812">Transmembrane</keyword>
<dbReference type="KEGG" id="rgi:RGI145_14220"/>
<dbReference type="PANTHER" id="PTHR30188:SF3">
    <property type="entry name" value="ABC TRANSPORTER PERMEASE"/>
    <property type="match status" value="1"/>
</dbReference>
<dbReference type="InterPro" id="IPR036513">
    <property type="entry name" value="STAS_dom_sf"/>
</dbReference>
<feature type="transmembrane region" description="Helical" evidence="2">
    <location>
        <begin position="306"/>
        <end position="325"/>
    </location>
</feature>
<dbReference type="InterPro" id="IPR058548">
    <property type="entry name" value="MlaB-like_STAS"/>
</dbReference>
<feature type="transmembrane region" description="Helical" evidence="2">
    <location>
        <begin position="245"/>
        <end position="266"/>
    </location>
</feature>
<sequence length="365" mass="38190">MAGGTDDATPSFETEGETLRVSGDLTTATVAPFWNRLPGEAQGVRHVDLSGVGTIDTGGATLLLRAAGECESFEGASRPVAAVLERVRAAREQPEPRPDAPPLPLIPALGSWGVGVWRAMLIRIAFLGEAATTLVNAFRRRRQLRLSELLRHLDEAGTLSFPLVALLGVLIGLILAFQSAAPLRQFGAETFIPRMVGISLLRELGPLLAGVILAGRTGSAYAAELGTMTVNEEVDALRIMGIDPMVMLVLPRLLAGLMVMPVMTLLMNLSGLIGMTGVMLSLGYPLVFTVNQVAQGVVMSDLLQGLFKAAVFGLVIAGIGCRAGLTAGRGPRAVGDAATAAVVGGIVAIVVLDGLFAILFYRLGF</sequence>
<organism evidence="4 5">
    <name type="scientific">Roseomonas gilardii</name>
    <dbReference type="NCBI Taxonomy" id="257708"/>
    <lineage>
        <taxon>Bacteria</taxon>
        <taxon>Pseudomonadati</taxon>
        <taxon>Pseudomonadota</taxon>
        <taxon>Alphaproteobacteria</taxon>
        <taxon>Acetobacterales</taxon>
        <taxon>Roseomonadaceae</taxon>
        <taxon>Roseomonas</taxon>
    </lineage>
</organism>
<dbReference type="eggNOG" id="COG0767">
    <property type="taxonomic scope" value="Bacteria"/>
</dbReference>
<dbReference type="Pfam" id="PF13466">
    <property type="entry name" value="STAS_2"/>
    <property type="match status" value="1"/>
</dbReference>
<feature type="transmembrane region" description="Helical" evidence="2">
    <location>
        <begin position="120"/>
        <end position="138"/>
    </location>
</feature>
<dbReference type="PANTHER" id="PTHR30188">
    <property type="entry name" value="ABC TRANSPORTER PERMEASE PROTEIN-RELATED"/>
    <property type="match status" value="1"/>
</dbReference>
<proteinExistence type="predicted"/>
<dbReference type="RefSeq" id="WP_075798873.1">
    <property type="nucleotide sequence ID" value="NZ_CP015583.1"/>
</dbReference>
<reference evidence="4 5" key="1">
    <citation type="submission" date="2016-05" db="EMBL/GenBank/DDBJ databases">
        <title>Complete Genome and Methylome Analysis of Psychrotrophic Bacterial Isolates from Antarctic Lake Untersee.</title>
        <authorList>
            <person name="Fomenkov A."/>
            <person name="Akimov V.N."/>
            <person name="Vasilyeva L.V."/>
            <person name="Andersen D."/>
            <person name="Vincze T."/>
            <person name="Roberts R.J."/>
        </authorList>
    </citation>
    <scope>NUCLEOTIDE SEQUENCE [LARGE SCALE GENOMIC DNA]</scope>
    <source>
        <strain evidence="4 5">U14-5</strain>
    </source>
</reference>
<dbReference type="InterPro" id="IPR030802">
    <property type="entry name" value="Permease_MalE"/>
</dbReference>
<dbReference type="GO" id="GO:0005548">
    <property type="term" value="F:phospholipid transporter activity"/>
    <property type="evidence" value="ECO:0007669"/>
    <property type="project" value="TreeGrafter"/>
</dbReference>
<dbReference type="PROSITE" id="PS50801">
    <property type="entry name" value="STAS"/>
    <property type="match status" value="1"/>
</dbReference>
<evidence type="ECO:0000313" key="4">
    <source>
        <dbReference type="EMBL" id="APT58094.1"/>
    </source>
</evidence>
<dbReference type="InterPro" id="IPR002645">
    <property type="entry name" value="STAS_dom"/>
</dbReference>
<keyword evidence="2" id="KW-0472">Membrane</keyword>
<dbReference type="SUPFAM" id="SSF52091">
    <property type="entry name" value="SpoIIaa-like"/>
    <property type="match status" value="1"/>
</dbReference>
<keyword evidence="2" id="KW-1133">Transmembrane helix</keyword>
<dbReference type="GO" id="GO:0043190">
    <property type="term" value="C:ATP-binding cassette (ABC) transporter complex"/>
    <property type="evidence" value="ECO:0007669"/>
    <property type="project" value="InterPro"/>
</dbReference>
<dbReference type="Proteomes" id="UP000185494">
    <property type="component" value="Chromosome 1"/>
</dbReference>